<organism evidence="1">
    <name type="scientific">marine sediment metagenome</name>
    <dbReference type="NCBI Taxonomy" id="412755"/>
    <lineage>
        <taxon>unclassified sequences</taxon>
        <taxon>metagenomes</taxon>
        <taxon>ecological metagenomes</taxon>
    </lineage>
</organism>
<dbReference type="AlphaFoldDB" id="A0A0F9CY71"/>
<sequence>MKEQFDKFLKANGGYTKYYKLVHDHWDAKWMENKVKSEDYISVAFIWRETNDGDYWMSLNKKWRDELKNKLT</sequence>
<evidence type="ECO:0000313" key="1">
    <source>
        <dbReference type="EMBL" id="KKL04808.1"/>
    </source>
</evidence>
<gene>
    <name evidence="1" type="ORF">LCGC14_2612350</name>
</gene>
<reference evidence="1" key="1">
    <citation type="journal article" date="2015" name="Nature">
        <title>Complex archaea that bridge the gap between prokaryotes and eukaryotes.</title>
        <authorList>
            <person name="Spang A."/>
            <person name="Saw J.H."/>
            <person name="Jorgensen S.L."/>
            <person name="Zaremba-Niedzwiedzka K."/>
            <person name="Martijn J."/>
            <person name="Lind A.E."/>
            <person name="van Eijk R."/>
            <person name="Schleper C."/>
            <person name="Guy L."/>
            <person name="Ettema T.J."/>
        </authorList>
    </citation>
    <scope>NUCLEOTIDE SEQUENCE</scope>
</reference>
<accession>A0A0F9CY71</accession>
<comment type="caution">
    <text evidence="1">The sequence shown here is derived from an EMBL/GenBank/DDBJ whole genome shotgun (WGS) entry which is preliminary data.</text>
</comment>
<dbReference type="EMBL" id="LAZR01044377">
    <property type="protein sequence ID" value="KKL04808.1"/>
    <property type="molecule type" value="Genomic_DNA"/>
</dbReference>
<proteinExistence type="predicted"/>
<protein>
    <submittedName>
        <fullName evidence="1">Uncharacterized protein</fullName>
    </submittedName>
</protein>
<name>A0A0F9CY71_9ZZZZ</name>